<feature type="compositionally biased region" description="Basic residues" evidence="4">
    <location>
        <begin position="549"/>
        <end position="569"/>
    </location>
</feature>
<accession>A0A7L4NTG3</accession>
<dbReference type="AlphaFoldDB" id="A0A7L4NTG3"/>
<evidence type="ECO:0000256" key="1">
    <source>
        <dbReference type="ARBA" id="ARBA00022723"/>
    </source>
</evidence>
<feature type="compositionally biased region" description="Basic and acidic residues" evidence="4">
    <location>
        <begin position="443"/>
        <end position="463"/>
    </location>
</feature>
<feature type="compositionally biased region" description="Basic and acidic residues" evidence="4">
    <location>
        <begin position="657"/>
        <end position="669"/>
    </location>
</feature>
<feature type="compositionally biased region" description="Basic and acidic residues" evidence="4">
    <location>
        <begin position="771"/>
        <end position="783"/>
    </location>
</feature>
<keyword evidence="1" id="KW-0479">Metal-binding</keyword>
<feature type="compositionally biased region" description="Low complexity" evidence="4">
    <location>
        <begin position="670"/>
        <end position="680"/>
    </location>
</feature>
<gene>
    <name evidence="5" type="primary">Gpatch8</name>
    <name evidence="5" type="ORF">CEYCYA_R12451</name>
</gene>
<feature type="non-terminal residue" evidence="5">
    <location>
        <position position="947"/>
    </location>
</feature>
<feature type="compositionally biased region" description="Basic and acidic residues" evidence="4">
    <location>
        <begin position="68"/>
        <end position="79"/>
    </location>
</feature>
<feature type="compositionally biased region" description="Basic residues" evidence="4">
    <location>
        <begin position="604"/>
        <end position="618"/>
    </location>
</feature>
<feature type="compositionally biased region" description="Basic and acidic residues" evidence="4">
    <location>
        <begin position="619"/>
        <end position="636"/>
    </location>
</feature>
<keyword evidence="3" id="KW-0862">Zinc</keyword>
<evidence type="ECO:0000256" key="3">
    <source>
        <dbReference type="ARBA" id="ARBA00022833"/>
    </source>
</evidence>
<dbReference type="GO" id="GO:0008270">
    <property type="term" value="F:zinc ion binding"/>
    <property type="evidence" value="ECO:0007669"/>
    <property type="project" value="UniProtKB-KW"/>
</dbReference>
<feature type="compositionally biased region" description="Basic and acidic residues" evidence="4">
    <location>
        <begin position="208"/>
        <end position="218"/>
    </location>
</feature>
<feature type="compositionally biased region" description="Basic and acidic residues" evidence="4">
    <location>
        <begin position="312"/>
        <end position="329"/>
    </location>
</feature>
<feature type="compositionally biased region" description="Basic and acidic residues" evidence="4">
    <location>
        <begin position="369"/>
        <end position="391"/>
    </location>
</feature>
<proteinExistence type="predicted"/>
<feature type="region of interest" description="Disordered" evidence="4">
    <location>
        <begin position="767"/>
        <end position="796"/>
    </location>
</feature>
<dbReference type="Proteomes" id="UP000586704">
    <property type="component" value="Unassembled WGS sequence"/>
</dbReference>
<feature type="region of interest" description="Disordered" evidence="4">
    <location>
        <begin position="733"/>
        <end position="754"/>
    </location>
</feature>
<comment type="caution">
    <text evidence="5">The sequence shown here is derived from an EMBL/GenBank/DDBJ whole genome shotgun (WGS) entry which is preliminary data.</text>
</comment>
<feature type="compositionally biased region" description="Basic residues" evidence="4">
    <location>
        <begin position="288"/>
        <end position="311"/>
    </location>
</feature>
<feature type="compositionally biased region" description="Basic residues" evidence="4">
    <location>
        <begin position="577"/>
        <end position="596"/>
    </location>
</feature>
<name>A0A7L4NTG3_9AVES</name>
<keyword evidence="2" id="KW-0863">Zinc-finger</keyword>
<feature type="compositionally biased region" description="Basic residues" evidence="4">
    <location>
        <begin position="330"/>
        <end position="341"/>
    </location>
</feature>
<sequence length="947" mass="105101">AEEDEQHDKDGGSLATTLSKLKKMRREDGPTAVEPEYYHYIPPAHCKVKPNFQFLLFMKSTEQMEAENVNKKTTHDVKKGSSPKPKAGKHAERAAEGTGQQKEQSSTESSAQQSKMELKEALENVSVQESDLPEPDTTKETPQPGPACKDACEGPKHPMGPFFPVLSKDESTTLQWPSELLIFTKAEPSVSYSCNPLYFDFKLSLSKDGKGKGAEKSKGPGGLCKDNVQSTESGELGKLKEGENATNSSALKMESKPLSAQNKQEPSLAALGKGEGEDGGKSLAGKSKSGRSHKHKKKKKHKKSSKHKRKHREEADEKGRKTDPGEEKPKKRRRHRHKKGKCSLSADSERAPKAELSEDCGHCPKKKRFSQEPQRKSLSAEEGGSGKREDGGTSCQEHGGKKPKGDLQQPGRRRCSVPCPPGRRSRQSSGDEESDEGSPQKRCRQESPSRYSDDYESVSERSRSRSRSGRRHSSRRSYSSSSDASSDRSRYSRRRSYSDDSYSDYSDRSRCRSKRSQDSEDDSDYNSSNHRSKRHKYSSSDDDYSSSRSRSRSRSHPRSRSRTRSRGRTRSSSCSRSRSKRRSRSVTGRSWKRSRSYSRDRSRSTRSHSQRSLSRKGSRGHESPEERRSGRRDFIRSKIYRSQSPHYFRTGRNEGSLLKKEEGKGEEPKGSGSLSQNSSGSGTGRASEGDCSPEERNSVTAKLLLEKVQSRKVEKKPCVADEVLAGANKVGIKLKDPPQGYFGPKLPPSLGNKPVLPLIGKLPTVRKPNAKRYEESGLERGEEQELSDPEDVSQGMEEAQLGGQALLEDMVMVIQDKPLDEQKREEGAVELPSVPLDAPVLPECFGSRDLVMPHGFLSEPSDGDGLEPMDGGSQPGPVETGMMPLVPDVEHFPGYVPQSGEPSLEGEREGDDSSLAPLESQPITFTPEEMEKYSKLQQAAQQHIQQQ</sequence>
<dbReference type="PANTHER" id="PTHR17614:SF11">
    <property type="entry name" value="G PATCH DOMAIN-CONTAINING PROTEIN 8"/>
    <property type="match status" value="1"/>
</dbReference>
<evidence type="ECO:0000256" key="4">
    <source>
        <dbReference type="SAM" id="MobiDB-lite"/>
    </source>
</evidence>
<evidence type="ECO:0000256" key="2">
    <source>
        <dbReference type="ARBA" id="ARBA00022771"/>
    </source>
</evidence>
<keyword evidence="6" id="KW-1185">Reference proteome</keyword>
<dbReference type="EMBL" id="VYZU01381131">
    <property type="protein sequence ID" value="NXY92761.1"/>
    <property type="molecule type" value="Genomic_DNA"/>
</dbReference>
<dbReference type="InterPro" id="IPR052445">
    <property type="entry name" value="ZnF-G_patch_domain"/>
</dbReference>
<feature type="region of interest" description="Disordered" evidence="4">
    <location>
        <begin position="66"/>
        <end position="164"/>
    </location>
</feature>
<feature type="compositionally biased region" description="Basic and acidic residues" evidence="4">
    <location>
        <begin position="505"/>
        <end position="518"/>
    </location>
</feature>
<feature type="region of interest" description="Disordered" evidence="4">
    <location>
        <begin position="852"/>
        <end position="925"/>
    </location>
</feature>
<feature type="region of interest" description="Disordered" evidence="4">
    <location>
        <begin position="208"/>
        <end position="698"/>
    </location>
</feature>
<dbReference type="GO" id="GO:0005634">
    <property type="term" value="C:nucleus"/>
    <property type="evidence" value="ECO:0007669"/>
    <property type="project" value="TreeGrafter"/>
</dbReference>
<reference evidence="5 6" key="1">
    <citation type="submission" date="2020-02" db="EMBL/GenBank/DDBJ databases">
        <title>Bird 10,000 Genomes (B10K) Project - Family phase.</title>
        <authorList>
            <person name="Zhang G."/>
        </authorList>
    </citation>
    <scope>NUCLEOTIDE SEQUENCE [LARGE SCALE GENOMIC DNA]</scope>
    <source>
        <strain evidence="5">B10K-DU-013-51</strain>
        <tissue evidence="5">Mixed tissue sample</tissue>
    </source>
</reference>
<protein>
    <submittedName>
        <fullName evidence="5">GPTC8 protein</fullName>
    </submittedName>
</protein>
<feature type="compositionally biased region" description="Low complexity" evidence="4">
    <location>
        <begin position="100"/>
        <end position="115"/>
    </location>
</feature>
<feature type="compositionally biased region" description="Basic residues" evidence="4">
    <location>
        <begin position="464"/>
        <end position="475"/>
    </location>
</feature>
<organism evidence="5 6">
    <name type="scientific">Ceyx cyanopectus</name>
    <name type="common">Indigo-banded kingfisher</name>
    <dbReference type="NCBI Taxonomy" id="390723"/>
    <lineage>
        <taxon>Eukaryota</taxon>
        <taxon>Metazoa</taxon>
        <taxon>Chordata</taxon>
        <taxon>Craniata</taxon>
        <taxon>Vertebrata</taxon>
        <taxon>Euteleostomi</taxon>
        <taxon>Archelosauria</taxon>
        <taxon>Archosauria</taxon>
        <taxon>Dinosauria</taxon>
        <taxon>Saurischia</taxon>
        <taxon>Theropoda</taxon>
        <taxon>Coelurosauria</taxon>
        <taxon>Aves</taxon>
        <taxon>Neognathae</taxon>
        <taxon>Neoaves</taxon>
        <taxon>Telluraves</taxon>
        <taxon>Coraciimorphae</taxon>
        <taxon>Coraciiformes</taxon>
        <taxon>Alcedinidae</taxon>
        <taxon>Ceyx</taxon>
    </lineage>
</organism>
<evidence type="ECO:0000313" key="5">
    <source>
        <dbReference type="EMBL" id="NXY92761.1"/>
    </source>
</evidence>
<dbReference type="OrthoDB" id="4822at2759"/>
<feature type="region of interest" description="Disordered" evidence="4">
    <location>
        <begin position="1"/>
        <end position="29"/>
    </location>
</feature>
<dbReference type="PANTHER" id="PTHR17614">
    <property type="entry name" value="ZINC FINGER-CONTAINING"/>
    <property type="match status" value="1"/>
</dbReference>
<feature type="non-terminal residue" evidence="5">
    <location>
        <position position="1"/>
    </location>
</feature>
<feature type="compositionally biased region" description="Basic and acidic residues" evidence="4">
    <location>
        <begin position="1"/>
        <end position="11"/>
    </location>
</feature>
<feature type="compositionally biased region" description="Basic and acidic residues" evidence="4">
    <location>
        <begin position="347"/>
        <end position="362"/>
    </location>
</feature>
<evidence type="ECO:0000313" key="6">
    <source>
        <dbReference type="Proteomes" id="UP000586704"/>
    </source>
</evidence>